<dbReference type="Pfam" id="PF13347">
    <property type="entry name" value="MFS_2"/>
    <property type="match status" value="1"/>
</dbReference>
<reference evidence="3" key="2">
    <citation type="submission" date="2025-09" db="UniProtKB">
        <authorList>
            <consortium name="Ensembl"/>
        </authorList>
    </citation>
    <scope>IDENTIFICATION</scope>
</reference>
<evidence type="ECO:0000256" key="1">
    <source>
        <dbReference type="ARBA" id="ARBA00008335"/>
    </source>
</evidence>
<protein>
    <submittedName>
        <fullName evidence="3">Uncharacterized protein</fullName>
    </submittedName>
</protein>
<evidence type="ECO:0000313" key="3">
    <source>
        <dbReference type="Ensembl" id="ENSPCEP00000000777.1"/>
    </source>
</evidence>
<dbReference type="GO" id="GO:0008643">
    <property type="term" value="P:carbohydrate transport"/>
    <property type="evidence" value="ECO:0007669"/>
    <property type="project" value="InterPro"/>
</dbReference>
<sequence>MLTSTTAYSSLLSPAMAKGAGNSVGSDRLFVPRSMLPDAVDDFRLKNPNCLNLEALFYSFYVFFNKFAGGLSLGISTMSLHFAGYSTSDCTPNHSVILTLRVLMAPVPIILLLIAMLIFYFYPINEERRKLVFSTLRCQLGSSECFGRRLNWEASGGITSLASSDGLVR</sequence>
<accession>A0A8C8R699</accession>
<evidence type="ECO:0000256" key="2">
    <source>
        <dbReference type="SAM" id="Phobius"/>
    </source>
</evidence>
<keyword evidence="4" id="KW-1185">Reference proteome</keyword>
<organism evidence="3 4">
    <name type="scientific">Pelusios castaneus</name>
    <name type="common">West African mud turtle</name>
    <dbReference type="NCBI Taxonomy" id="367368"/>
    <lineage>
        <taxon>Eukaryota</taxon>
        <taxon>Metazoa</taxon>
        <taxon>Chordata</taxon>
        <taxon>Craniata</taxon>
        <taxon>Vertebrata</taxon>
        <taxon>Euteleostomi</taxon>
        <taxon>Archelosauria</taxon>
        <taxon>Testudinata</taxon>
        <taxon>Testudines</taxon>
        <taxon>Pleurodira</taxon>
        <taxon>Pelomedusidae</taxon>
        <taxon>Pelusios</taxon>
    </lineage>
</organism>
<comment type="similarity">
    <text evidence="1">Belongs to the major facilitator superfamily.</text>
</comment>
<dbReference type="Ensembl" id="ENSPCET00000000805.1">
    <property type="protein sequence ID" value="ENSPCEP00000000777.1"/>
    <property type="gene ID" value="ENSPCEG00000000665.1"/>
</dbReference>
<reference evidence="3" key="1">
    <citation type="submission" date="2025-08" db="UniProtKB">
        <authorList>
            <consortium name="Ensembl"/>
        </authorList>
    </citation>
    <scope>IDENTIFICATION</scope>
</reference>
<proteinExistence type="inferred from homology"/>
<dbReference type="GO" id="GO:0015293">
    <property type="term" value="F:symporter activity"/>
    <property type="evidence" value="ECO:0007669"/>
    <property type="project" value="InterPro"/>
</dbReference>
<keyword evidence="2" id="KW-0472">Membrane</keyword>
<dbReference type="PANTHER" id="PTHR11328:SF31">
    <property type="entry name" value="SODIUM-DEPENDENT LYSOPHOSPHATIDYLCHOLINE SYMPORTER 1 ISOFORM X1-RELATED"/>
    <property type="match status" value="1"/>
</dbReference>
<dbReference type="PANTHER" id="PTHR11328">
    <property type="entry name" value="MAJOR FACILITATOR SUPERFAMILY DOMAIN-CONTAINING PROTEIN"/>
    <property type="match status" value="1"/>
</dbReference>
<keyword evidence="2" id="KW-0812">Transmembrane</keyword>
<evidence type="ECO:0000313" key="4">
    <source>
        <dbReference type="Proteomes" id="UP000694393"/>
    </source>
</evidence>
<dbReference type="AlphaFoldDB" id="A0A8C8R699"/>
<feature type="transmembrane region" description="Helical" evidence="2">
    <location>
        <begin position="102"/>
        <end position="122"/>
    </location>
</feature>
<dbReference type="GO" id="GO:0005886">
    <property type="term" value="C:plasma membrane"/>
    <property type="evidence" value="ECO:0007669"/>
    <property type="project" value="TreeGrafter"/>
</dbReference>
<dbReference type="InterPro" id="IPR039672">
    <property type="entry name" value="MFS_2"/>
</dbReference>
<name>A0A8C8R699_9SAUR</name>
<keyword evidence="2" id="KW-1133">Transmembrane helix</keyword>
<dbReference type="Proteomes" id="UP000694393">
    <property type="component" value="Unplaced"/>
</dbReference>